<feature type="disulfide bond" evidence="1">
    <location>
        <begin position="194"/>
        <end position="203"/>
    </location>
</feature>
<sequence>MVALLVLLAVAALATGQSLQGRCSSDADCGGNATCVTVDTGRSSFSKCTSSSPVCGGRTFGHCPSQDSEVGNMMCLFVETKKIRNVQCCSSSGQQTATSSPSGTTAPSTASTNATRLLQEDTCFECYKPTGSNRTIAGSFQCVLKDQCKQQSVFPAVCSTGLSCDTDKTTLCSKHGTCAPIDRDAPQGTYRCLCDVGFGGRFCDQVISNDCVGDCGVGGTCVSGQCVCNVGYTGDQCMGCTRNQTCNSDKLAGSCNLKTNTCDCNPGYQGMRSPLLLVVDFISLRRQMVWHHERCHDDDRHMHDDVPSRLRHARYLPPESMFLPQWSMRRLVVYEMHASRSAACDVRISSVV</sequence>
<dbReference type="EMBL" id="VJMJ01000017">
    <property type="protein sequence ID" value="KAF0743360.1"/>
    <property type="molecule type" value="Genomic_DNA"/>
</dbReference>
<dbReference type="PROSITE" id="PS00022">
    <property type="entry name" value="EGF_1"/>
    <property type="match status" value="2"/>
</dbReference>
<keyword evidence="6" id="KW-1185">Reference proteome</keyword>
<name>A0A6G0XS11_9STRA</name>
<dbReference type="InterPro" id="IPR000742">
    <property type="entry name" value="EGF"/>
</dbReference>
<evidence type="ECO:0000313" key="6">
    <source>
        <dbReference type="Proteomes" id="UP000481153"/>
    </source>
</evidence>
<dbReference type="SUPFAM" id="SSF57196">
    <property type="entry name" value="EGF/Laminin"/>
    <property type="match status" value="1"/>
</dbReference>
<dbReference type="VEuPathDB" id="FungiDB:AeMF1_012770"/>
<dbReference type="AlphaFoldDB" id="A0A6G0XS11"/>
<evidence type="ECO:0000256" key="3">
    <source>
        <dbReference type="SAM" id="SignalP"/>
    </source>
</evidence>
<comment type="caution">
    <text evidence="1">Lacks conserved residue(s) required for the propagation of feature annotation.</text>
</comment>
<dbReference type="PROSITE" id="PS50026">
    <property type="entry name" value="EGF_3"/>
    <property type="match status" value="1"/>
</dbReference>
<feature type="chain" id="PRO_5026023634" description="EGF-like domain-containing protein" evidence="3">
    <location>
        <begin position="17"/>
        <end position="352"/>
    </location>
</feature>
<keyword evidence="3" id="KW-0732">Signal</keyword>
<comment type="caution">
    <text evidence="5">The sequence shown here is derived from an EMBL/GenBank/DDBJ whole genome shotgun (WGS) entry which is preliminary data.</text>
</comment>
<organism evidence="5 6">
    <name type="scientific">Aphanomyces euteiches</name>
    <dbReference type="NCBI Taxonomy" id="100861"/>
    <lineage>
        <taxon>Eukaryota</taxon>
        <taxon>Sar</taxon>
        <taxon>Stramenopiles</taxon>
        <taxon>Oomycota</taxon>
        <taxon>Saprolegniomycetes</taxon>
        <taxon>Saprolegniales</taxon>
        <taxon>Verrucalvaceae</taxon>
        <taxon>Aphanomyces</taxon>
    </lineage>
</organism>
<dbReference type="Gene3D" id="2.10.25.10">
    <property type="entry name" value="Laminin"/>
    <property type="match status" value="2"/>
</dbReference>
<feature type="region of interest" description="Disordered" evidence="2">
    <location>
        <begin position="92"/>
        <end position="112"/>
    </location>
</feature>
<evidence type="ECO:0000256" key="1">
    <source>
        <dbReference type="PROSITE-ProRule" id="PRU00076"/>
    </source>
</evidence>
<gene>
    <name evidence="5" type="ORF">Ae201684_001835</name>
</gene>
<evidence type="ECO:0000313" key="5">
    <source>
        <dbReference type="EMBL" id="KAF0743360.1"/>
    </source>
</evidence>
<evidence type="ECO:0000256" key="2">
    <source>
        <dbReference type="SAM" id="MobiDB-lite"/>
    </source>
</evidence>
<protein>
    <recommendedName>
        <fullName evidence="4">EGF-like domain-containing protein</fullName>
    </recommendedName>
</protein>
<feature type="signal peptide" evidence="3">
    <location>
        <begin position="1"/>
        <end position="16"/>
    </location>
</feature>
<proteinExistence type="predicted"/>
<dbReference type="SMART" id="SM00181">
    <property type="entry name" value="EGF"/>
    <property type="match status" value="3"/>
</dbReference>
<accession>A0A6G0XS11</accession>
<dbReference type="PROSITE" id="PS01186">
    <property type="entry name" value="EGF_2"/>
    <property type="match status" value="1"/>
</dbReference>
<dbReference type="Pfam" id="PF00008">
    <property type="entry name" value="EGF"/>
    <property type="match status" value="1"/>
</dbReference>
<dbReference type="Proteomes" id="UP000481153">
    <property type="component" value="Unassembled WGS sequence"/>
</dbReference>
<keyword evidence="1" id="KW-0245">EGF-like domain</keyword>
<keyword evidence="1" id="KW-1015">Disulfide bond</keyword>
<evidence type="ECO:0000259" key="4">
    <source>
        <dbReference type="PROSITE" id="PS50026"/>
    </source>
</evidence>
<reference evidence="5 6" key="1">
    <citation type="submission" date="2019-07" db="EMBL/GenBank/DDBJ databases">
        <title>Genomics analysis of Aphanomyces spp. identifies a new class of oomycete effector associated with host adaptation.</title>
        <authorList>
            <person name="Gaulin E."/>
        </authorList>
    </citation>
    <scope>NUCLEOTIDE SEQUENCE [LARGE SCALE GENOMIC DNA]</scope>
    <source>
        <strain evidence="5 6">ATCC 201684</strain>
    </source>
</reference>
<feature type="domain" description="EGF-like" evidence="4">
    <location>
        <begin position="160"/>
        <end position="204"/>
    </location>
</feature>